<protein>
    <recommendedName>
        <fullName evidence="1">Fibrous sheath-interacting protein 2 C-terminal domain-containing protein</fullName>
    </recommendedName>
</protein>
<dbReference type="GeneTree" id="ENSGT00680000100018"/>
<organism evidence="2 3">
    <name type="scientific">Salvator merianae</name>
    <name type="common">Argentine black and white tegu</name>
    <name type="synonym">Tupinambis merianae</name>
    <dbReference type="NCBI Taxonomy" id="96440"/>
    <lineage>
        <taxon>Eukaryota</taxon>
        <taxon>Metazoa</taxon>
        <taxon>Chordata</taxon>
        <taxon>Craniata</taxon>
        <taxon>Vertebrata</taxon>
        <taxon>Euteleostomi</taxon>
        <taxon>Lepidosauria</taxon>
        <taxon>Squamata</taxon>
        <taxon>Bifurcata</taxon>
        <taxon>Unidentata</taxon>
        <taxon>Episquamata</taxon>
        <taxon>Laterata</taxon>
        <taxon>Teiioidea</taxon>
        <taxon>Teiidae</taxon>
        <taxon>Salvator</taxon>
    </lineage>
</organism>
<dbReference type="GO" id="GO:0005739">
    <property type="term" value="C:mitochondrion"/>
    <property type="evidence" value="ECO:0007669"/>
    <property type="project" value="TreeGrafter"/>
</dbReference>
<name>A0A8D0E6S6_SALMN</name>
<dbReference type="InterPro" id="IPR038891">
    <property type="entry name" value="FSIP2"/>
</dbReference>
<evidence type="ECO:0000313" key="3">
    <source>
        <dbReference type="Proteomes" id="UP000694421"/>
    </source>
</evidence>
<feature type="domain" description="Fibrous sheath-interacting protein 2 C-terminal" evidence="1">
    <location>
        <begin position="87"/>
        <end position="270"/>
    </location>
</feature>
<reference evidence="2" key="1">
    <citation type="submission" date="2025-08" db="UniProtKB">
        <authorList>
            <consortium name="Ensembl"/>
        </authorList>
    </citation>
    <scope>IDENTIFICATION</scope>
</reference>
<reference evidence="2" key="2">
    <citation type="submission" date="2025-09" db="UniProtKB">
        <authorList>
            <consortium name="Ensembl"/>
        </authorList>
    </citation>
    <scope>IDENTIFICATION</scope>
</reference>
<evidence type="ECO:0000313" key="2">
    <source>
        <dbReference type="Ensembl" id="ENSSMRP00000026944.1"/>
    </source>
</evidence>
<dbReference type="PANTHER" id="PTHR21856">
    <property type="entry name" value="FIBROUS SHEATH-INTERACTING PROTEIN 2"/>
    <property type="match status" value="1"/>
</dbReference>
<feature type="domain" description="Fibrous sheath-interacting protein 2 C-terminal" evidence="1">
    <location>
        <begin position="282"/>
        <end position="468"/>
    </location>
</feature>
<keyword evidence="3" id="KW-1185">Reference proteome</keyword>
<proteinExistence type="predicted"/>
<sequence>MNLWFHHEPFARGPLQGIPESTCYSAICPLKLGHTAESIVNSLLCEFGLESESKVFTGCDEKGKHPRCRKTSGLPEFTESKQLRQKKNDSKIQSAVNSIYKNMLKKSGSQASIQKDVKCRSTALVDSLTSFIIQEITNHHLQTFLSKEEVPSGCLDTEALSEKIVGTVLDSLGEPFSSHVGVFPAKFLQEIVSRVLSKIFCVSSNKKEESKKQFELGKVAERLATSINLQFAGSIGAGMQKAEDQRPGSPLMEMIDEVVDSVCNTISKEKDFALDLSDEFPSESDLNQLFTQLLDDVRMKLLKHEIRVTKDAHPEQCEYSEEDVRNVTDSLCRKIIQQSGSLEAIQRAVKNKSSALIDLIAGFLVGDILQRHVRPFVSQQEPAWDTAATGDSAKGLEIYRTTIKPLDLRQATHRRKEGTSSPSFLGEIISELLSKLSGSTLEGPLSTSGVDIALGLVKSLTKELEKAQFLIQEGPKAQPGTSRASKTLAGWQPLGRNIAQLSALDSDAEDKRATFPYPKDTTALHGAVDHLLQLTLLSDLISLQSKGLSKSQ</sequence>
<dbReference type="Ensembl" id="ENSSMRT00000031487.1">
    <property type="protein sequence ID" value="ENSSMRP00000026944.1"/>
    <property type="gene ID" value="ENSSMRG00000020801.1"/>
</dbReference>
<dbReference type="PANTHER" id="PTHR21856:SF7">
    <property type="entry name" value="FIBROUS SHEATH-INTERACTING PROTEIN 2"/>
    <property type="match status" value="1"/>
</dbReference>
<accession>A0A8D0E6S6</accession>
<evidence type="ECO:0000259" key="1">
    <source>
        <dbReference type="Pfam" id="PF15783"/>
    </source>
</evidence>
<dbReference type="Pfam" id="PF15783">
    <property type="entry name" value="FSIP2"/>
    <property type="match status" value="2"/>
</dbReference>
<dbReference type="Proteomes" id="UP000694421">
    <property type="component" value="Unplaced"/>
</dbReference>
<dbReference type="InterPro" id="IPR031554">
    <property type="entry name" value="FSIP2_C"/>
</dbReference>
<dbReference type="AlphaFoldDB" id="A0A8D0E6S6"/>